<sequence length="291" mass="33446">MFSYRHAFHAGNHADVLKHFTLIHIINYFNKKDSPYWVIDTHAGAGIYDLTSEWANTKAEYVTGIKALWNANLPYELKEYVQYIKDFNEVEPNKGPESLTAYPGSPWIALEFIRDTDKLKLFELHPTEIDILKNNLSFDELPLKRQIQINFLNGFQGLIGLLPPSTKRAIVLIDPSYEDKTDYKSVIRSIKESLKRFKTGCYLIWYPLVQRAEVHDMLRHLKNLPETKWINAQLTISKPPKDGYGLYGSGVFVINPPYTLLNSLEINLPALKQHLGIKGESSFLLEHSAQL</sequence>
<evidence type="ECO:0000313" key="3">
    <source>
        <dbReference type="Proteomes" id="UP000007472"/>
    </source>
</evidence>
<comment type="catalytic activity">
    <reaction evidence="1">
        <text>adenosine(2030) in 23S rRNA + S-adenosyl-L-methionine = N(6)-methyladenosine(2030) in 23S rRNA + S-adenosyl-L-homocysteine + H(+)</text>
        <dbReference type="Rhea" id="RHEA:43736"/>
        <dbReference type="Rhea" id="RHEA-COMP:10668"/>
        <dbReference type="Rhea" id="RHEA-COMP:10669"/>
        <dbReference type="ChEBI" id="CHEBI:15378"/>
        <dbReference type="ChEBI" id="CHEBI:57856"/>
        <dbReference type="ChEBI" id="CHEBI:59789"/>
        <dbReference type="ChEBI" id="CHEBI:74411"/>
        <dbReference type="ChEBI" id="CHEBI:74449"/>
        <dbReference type="EC" id="2.1.1.266"/>
    </reaction>
</comment>
<feature type="binding site" evidence="1">
    <location>
        <position position="174"/>
    </location>
    <ligand>
        <name>S-adenosyl-L-methionine</name>
        <dbReference type="ChEBI" id="CHEBI:59789"/>
    </ligand>
</feature>
<dbReference type="Gene3D" id="3.40.50.150">
    <property type="entry name" value="Vaccinia Virus protein VP39"/>
    <property type="match status" value="1"/>
</dbReference>
<dbReference type="PANTHER" id="PTHR37426:SF1">
    <property type="entry name" value="RIBOSOMAL RNA LARGE SUBUNIT METHYLTRANSFERASE J"/>
    <property type="match status" value="1"/>
</dbReference>
<dbReference type="KEGG" id="teq:TEQUI_1260"/>
<dbReference type="Pfam" id="PF04378">
    <property type="entry name" value="RsmJ"/>
    <property type="match status" value="1"/>
</dbReference>
<keyword evidence="1" id="KW-0694">RNA-binding</keyword>
<feature type="site" description="Interaction with substrate rRNA" evidence="1">
    <location>
        <position position="4"/>
    </location>
</feature>
<keyword evidence="1" id="KW-0949">S-adenosyl-L-methionine</keyword>
<dbReference type="HAMAP" id="MF_00934">
    <property type="entry name" value="23SrRNA_methyltr_J"/>
    <property type="match status" value="1"/>
</dbReference>
<name>A0A654KIF4_TAYEM</name>
<dbReference type="Proteomes" id="UP000007472">
    <property type="component" value="Chromosome"/>
</dbReference>
<protein>
    <recommendedName>
        <fullName evidence="1">Ribosomal RNA large subunit methyltransferase J</fullName>
        <ecNumber evidence="1">2.1.1.266</ecNumber>
    </recommendedName>
    <alternativeName>
        <fullName evidence="1">23S rRNA (adenine(2030)-N6)-methyltransferase</fullName>
    </alternativeName>
    <alternativeName>
        <fullName evidence="1">23S rRNA m6A2030 methyltransferase</fullName>
    </alternativeName>
</protein>
<evidence type="ECO:0000313" key="2">
    <source>
        <dbReference type="EMBL" id="ADU92180.1"/>
    </source>
</evidence>
<dbReference type="GO" id="GO:0036307">
    <property type="term" value="F:23S rRNA (adenine(2030)-N(6))-methyltransferase activity"/>
    <property type="evidence" value="ECO:0007669"/>
    <property type="project" value="UniProtKB-UniRule"/>
</dbReference>
<dbReference type="AlphaFoldDB" id="A0A654KIF4"/>
<evidence type="ECO:0000256" key="1">
    <source>
        <dbReference type="HAMAP-Rule" id="MF_00934"/>
    </source>
</evidence>
<dbReference type="GO" id="GO:0070475">
    <property type="term" value="P:rRNA base methylation"/>
    <property type="evidence" value="ECO:0007669"/>
    <property type="project" value="UniProtKB-UniRule"/>
</dbReference>
<keyword evidence="1" id="KW-0808">Transferase</keyword>
<feature type="binding site" evidence="1">
    <location>
        <position position="123"/>
    </location>
    <ligand>
        <name>S-adenosyl-L-methionine</name>
        <dbReference type="ChEBI" id="CHEBI:59789"/>
    </ligand>
</feature>
<feature type="binding site" evidence="1">
    <location>
        <position position="19"/>
    </location>
    <ligand>
        <name>S-adenosyl-L-methionine</name>
        <dbReference type="ChEBI" id="CHEBI:59789"/>
    </ligand>
</feature>
<dbReference type="EC" id="2.1.1.266" evidence="1"/>
<dbReference type="EMBL" id="CP002456">
    <property type="protein sequence ID" value="ADU92180.1"/>
    <property type="molecule type" value="Genomic_DNA"/>
</dbReference>
<dbReference type="PANTHER" id="PTHR37426">
    <property type="entry name" value="RIBOSOMAL RNA LARGE SUBUNIT METHYLTRANSFERASE J"/>
    <property type="match status" value="1"/>
</dbReference>
<comment type="function">
    <text evidence="1">Specifically methylates the adenine in position 2030 of 23S rRNA.</text>
</comment>
<accession>A0A654KIF4</accession>
<keyword evidence="1" id="KW-0489">Methyltransferase</keyword>
<dbReference type="GO" id="GO:0003723">
    <property type="term" value="F:RNA binding"/>
    <property type="evidence" value="ECO:0007669"/>
    <property type="project" value="UniProtKB-UniRule"/>
</dbReference>
<feature type="active site" description="Proton acceptor" evidence="1">
    <location>
        <position position="174"/>
    </location>
</feature>
<organism evidence="2 3">
    <name type="scientific">Taylorella equigenitalis (strain MCE9)</name>
    <dbReference type="NCBI Taxonomy" id="937774"/>
    <lineage>
        <taxon>Bacteria</taxon>
        <taxon>Pseudomonadati</taxon>
        <taxon>Pseudomonadota</taxon>
        <taxon>Betaproteobacteria</taxon>
        <taxon>Burkholderiales</taxon>
        <taxon>Alcaligenaceae</taxon>
        <taxon>Taylorella</taxon>
    </lineage>
</organism>
<dbReference type="GO" id="GO:0005829">
    <property type="term" value="C:cytosol"/>
    <property type="evidence" value="ECO:0007669"/>
    <property type="project" value="TreeGrafter"/>
</dbReference>
<gene>
    <name evidence="1" type="primary">rlmJ</name>
    <name evidence="2" type="ordered locus">TEQUI_1260</name>
</gene>
<dbReference type="InterPro" id="IPR029063">
    <property type="entry name" value="SAM-dependent_MTases_sf"/>
</dbReference>
<keyword evidence="1" id="KW-0698">rRNA processing</keyword>
<feature type="binding site" evidence="1">
    <location>
        <begin position="153"/>
        <end position="154"/>
    </location>
    <ligand>
        <name>S-adenosyl-L-methionine</name>
        <dbReference type="ChEBI" id="CHEBI:59789"/>
    </ligand>
</feature>
<reference evidence="2 3" key="1">
    <citation type="journal article" date="2011" name="J. Bacteriol.">
        <title>Genome sequence of Taylorella equigenitalis MCE9, the causative agent of contagious equine metritis.</title>
        <authorList>
            <person name="Hebert L."/>
            <person name="Moumen B."/>
            <person name="Duquesne F."/>
            <person name="Breuil M.F."/>
            <person name="Laugier C."/>
            <person name="Batto J.M."/>
            <person name="Renault P."/>
            <person name="Petry S."/>
        </authorList>
    </citation>
    <scope>NUCLEOTIDE SEQUENCE [LARGE SCALE GENOMIC DNA]</scope>
    <source>
        <strain evidence="2 3">MCE9</strain>
    </source>
</reference>
<feature type="binding site" evidence="1">
    <location>
        <position position="105"/>
    </location>
    <ligand>
        <name>S-adenosyl-L-methionine</name>
        <dbReference type="ChEBI" id="CHEBI:59789"/>
    </ligand>
</feature>
<proteinExistence type="inferred from homology"/>
<feature type="binding site" evidence="1">
    <location>
        <position position="42"/>
    </location>
    <ligand>
        <name>S-adenosyl-L-methionine</name>
        <dbReference type="ChEBI" id="CHEBI:59789"/>
    </ligand>
</feature>
<comment type="subunit">
    <text evidence="1">Monomer.</text>
</comment>
<dbReference type="InterPro" id="IPR007473">
    <property type="entry name" value="RlmJ"/>
</dbReference>
<comment type="similarity">
    <text evidence="1">Belongs to the RlmJ family.</text>
</comment>
<dbReference type="SUPFAM" id="SSF53335">
    <property type="entry name" value="S-adenosyl-L-methionine-dependent methyltransferases"/>
    <property type="match status" value="1"/>
</dbReference>